<name>A0A0P7XER8_9BACT</name>
<dbReference type="Proteomes" id="UP000050421">
    <property type="component" value="Unassembled WGS sequence"/>
</dbReference>
<comment type="caution">
    <text evidence="1">The sequence shown here is derived from an EMBL/GenBank/DDBJ whole genome shotgun (WGS) entry which is preliminary data.</text>
</comment>
<evidence type="ECO:0000313" key="1">
    <source>
        <dbReference type="EMBL" id="KPQ14009.1"/>
    </source>
</evidence>
<protein>
    <recommendedName>
        <fullName evidence="3">YbbR-like protein</fullName>
    </recommendedName>
</protein>
<dbReference type="PATRIC" id="fig|1305737.6.peg.2928"/>
<evidence type="ECO:0008006" key="3">
    <source>
        <dbReference type="Google" id="ProtNLM"/>
    </source>
</evidence>
<dbReference type="OrthoDB" id="1115707at2"/>
<dbReference type="STRING" id="1305737.GCA_000526355_02425"/>
<evidence type="ECO:0000313" key="2">
    <source>
        <dbReference type="Proteomes" id="UP000050421"/>
    </source>
</evidence>
<proteinExistence type="predicted"/>
<dbReference type="AlphaFoldDB" id="A0A0P7XER8"/>
<dbReference type="eggNOG" id="COG4856">
    <property type="taxonomic scope" value="Bacteria"/>
</dbReference>
<gene>
    <name evidence="1" type="ORF">HLUCCX10_11570</name>
</gene>
<sequence>MPETKQSKGGISPRQVSNIKVVVLCVAAATTFWILNALNKEDYTTIVDYPIEFEFDQEQFMAVKPLPESIEIEINGNGWDLLQKYFQVNVPPFIIELDQPAAIDHLLTADIRRSLSEFITPTQLLNLGNDSLKFQIDPLRTTKLTPSLDSTSYSLGKNIRLLSSPSFEPDAITLKGPSSILDLYEGKFPVSLDENRIDQNISKNIPLKISKDLDEFVTLETKEIKVELEVVTFLEGNKRLKLKKVNFPRSVNLEDEEPVVMMYYLVDERKTEQLKDLEFEAVLNYSRRNKEDSTISIQVNPLPEFLDQVRVEPSSFKLIYGN</sequence>
<dbReference type="EMBL" id="LJXT01000074">
    <property type="protein sequence ID" value="KPQ14009.1"/>
    <property type="molecule type" value="Genomic_DNA"/>
</dbReference>
<organism evidence="1 2">
    <name type="scientific">Algoriphagus marincola HL-49</name>
    <dbReference type="NCBI Taxonomy" id="1305737"/>
    <lineage>
        <taxon>Bacteria</taxon>
        <taxon>Pseudomonadati</taxon>
        <taxon>Bacteroidota</taxon>
        <taxon>Cytophagia</taxon>
        <taxon>Cytophagales</taxon>
        <taxon>Cyclobacteriaceae</taxon>
        <taxon>Algoriphagus</taxon>
    </lineage>
</organism>
<reference evidence="1 2" key="1">
    <citation type="submission" date="2015-09" db="EMBL/GenBank/DDBJ databases">
        <title>Identification and resolution of microdiversity through metagenomic sequencing of parallel consortia.</title>
        <authorList>
            <person name="Nelson W.C."/>
            <person name="Romine M.F."/>
            <person name="Lindemann S.R."/>
        </authorList>
    </citation>
    <scope>NUCLEOTIDE SEQUENCE [LARGE SCALE GENOMIC DNA]</scope>
    <source>
        <strain evidence="1">HL-49</strain>
    </source>
</reference>
<dbReference type="Gene3D" id="2.170.120.40">
    <property type="entry name" value="YbbR-like domain"/>
    <property type="match status" value="1"/>
</dbReference>
<accession>A0A0P7XER8</accession>